<organism evidence="1">
    <name type="scientific">Flavonifractor plautii</name>
    <name type="common">Fusobacterium plautii</name>
    <dbReference type="NCBI Taxonomy" id="292800"/>
    <lineage>
        <taxon>Bacteria</taxon>
        <taxon>Bacillati</taxon>
        <taxon>Bacillota</taxon>
        <taxon>Clostridia</taxon>
        <taxon>Eubacteriales</taxon>
        <taxon>Oscillospiraceae</taxon>
        <taxon>Flavonifractor</taxon>
    </lineage>
</organism>
<evidence type="ECO:0000313" key="1">
    <source>
        <dbReference type="EMBL" id="VYT68814.1"/>
    </source>
</evidence>
<reference evidence="1" key="1">
    <citation type="submission" date="2019-11" db="EMBL/GenBank/DDBJ databases">
        <authorList>
            <person name="Feng L."/>
        </authorList>
    </citation>
    <scope>NUCLEOTIDE SEQUENCE</scope>
    <source>
        <strain evidence="1">FplautiiLFYP42</strain>
    </source>
</reference>
<protein>
    <submittedName>
        <fullName evidence="1">Uncharacterized protein</fullName>
    </submittedName>
</protein>
<sequence length="140" mass="15351">MATYTSNYQLHQWEPRDAFLRTDFNSDFQKIDQSLAQVRALAGEKCSAVAGSYTGDGAAIREIRLGFHPLVVLLEISFGKRPSVDYYMYGGLAVRDGGLSHSSNTALCLTENGFTVTSGAECGTNTQGYTYRYLAIWAGE</sequence>
<gene>
    <name evidence="1" type="ORF">FPLFYP42_00256</name>
</gene>
<dbReference type="EMBL" id="CACRUB010000014">
    <property type="protein sequence ID" value="VYT68814.1"/>
    <property type="molecule type" value="Genomic_DNA"/>
</dbReference>
<name>A0A6N2YPH8_FLAPL</name>
<accession>A0A6N2YPH8</accession>
<proteinExistence type="predicted"/>
<dbReference type="AlphaFoldDB" id="A0A6N2YPH8"/>
<dbReference type="RefSeq" id="WP_156620976.1">
    <property type="nucleotide sequence ID" value="NZ_CACRUB010000014.1"/>
</dbReference>